<evidence type="ECO:0000313" key="4">
    <source>
        <dbReference type="Proteomes" id="UP001143545"/>
    </source>
</evidence>
<name>A0A9W6EUR8_9FLAO</name>
<protein>
    <recommendedName>
        <fullName evidence="5">Gas vesicle protein</fullName>
    </recommendedName>
</protein>
<feature type="transmembrane region" description="Helical" evidence="2">
    <location>
        <begin position="6"/>
        <end position="26"/>
    </location>
</feature>
<feature type="coiled-coil region" evidence="1">
    <location>
        <begin position="82"/>
        <end position="109"/>
    </location>
</feature>
<dbReference type="RefSeq" id="WP_281754505.1">
    <property type="nucleotide sequence ID" value="NZ_BRVP01000012.1"/>
</dbReference>
<dbReference type="InterPro" id="IPR052928">
    <property type="entry name" value="Desiccation-related_membrane"/>
</dbReference>
<dbReference type="PANTHER" id="PTHR35792">
    <property type="entry name" value="GENERAL STRESS PROTEIN"/>
    <property type="match status" value="1"/>
</dbReference>
<gene>
    <name evidence="3" type="ORF">NBRC110019_19640</name>
</gene>
<keyword evidence="1" id="KW-0175">Coiled coil</keyword>
<accession>A0A9W6EUR8</accession>
<organism evidence="3 4">
    <name type="scientific">Neptunitalea chrysea</name>
    <dbReference type="NCBI Taxonomy" id="1647581"/>
    <lineage>
        <taxon>Bacteria</taxon>
        <taxon>Pseudomonadati</taxon>
        <taxon>Bacteroidota</taxon>
        <taxon>Flavobacteriia</taxon>
        <taxon>Flavobacteriales</taxon>
        <taxon>Flavobacteriaceae</taxon>
        <taxon>Neptunitalea</taxon>
    </lineage>
</organism>
<keyword evidence="2" id="KW-1133">Transmembrane helix</keyword>
<reference evidence="3" key="1">
    <citation type="submission" date="2022-07" db="EMBL/GenBank/DDBJ databases">
        <title>Taxonomy of Novel Oxalotrophic and Methylotrophic Bacteria.</title>
        <authorList>
            <person name="Sahin N."/>
            <person name="Tani A."/>
        </authorList>
    </citation>
    <scope>NUCLEOTIDE SEQUENCE</scope>
    <source>
        <strain evidence="3">AM327</strain>
    </source>
</reference>
<evidence type="ECO:0000313" key="3">
    <source>
        <dbReference type="EMBL" id="GLB52924.1"/>
    </source>
</evidence>
<comment type="caution">
    <text evidence="3">The sequence shown here is derived from an EMBL/GenBank/DDBJ whole genome shotgun (WGS) entry which is preliminary data.</text>
</comment>
<proteinExistence type="predicted"/>
<sequence length="118" mass="13041">MNKTGSTIIALAAGTALGAALGILFAPEKGEKTRKKIKDKAIEAKDDIAIRVSKIADELTHTAEIRKQDFEEKLEDVVSNMSYKAEDAINAMERKLEILKEKNAKLHKGNEFVEETNV</sequence>
<dbReference type="InterPro" id="IPR024623">
    <property type="entry name" value="YtxH"/>
</dbReference>
<evidence type="ECO:0008006" key="5">
    <source>
        <dbReference type="Google" id="ProtNLM"/>
    </source>
</evidence>
<keyword evidence="2" id="KW-0472">Membrane</keyword>
<evidence type="ECO:0000256" key="1">
    <source>
        <dbReference type="SAM" id="Coils"/>
    </source>
</evidence>
<evidence type="ECO:0000256" key="2">
    <source>
        <dbReference type="SAM" id="Phobius"/>
    </source>
</evidence>
<dbReference type="PANTHER" id="PTHR35792:SF2">
    <property type="entry name" value="GENERAL STRESS PROTEIN"/>
    <property type="match status" value="1"/>
</dbReference>
<dbReference type="Proteomes" id="UP001143545">
    <property type="component" value="Unassembled WGS sequence"/>
</dbReference>
<keyword evidence="2" id="KW-0812">Transmembrane</keyword>
<dbReference type="AlphaFoldDB" id="A0A9W6EUR8"/>
<dbReference type="EMBL" id="BRVP01000012">
    <property type="protein sequence ID" value="GLB52924.1"/>
    <property type="molecule type" value="Genomic_DNA"/>
</dbReference>
<keyword evidence="4" id="KW-1185">Reference proteome</keyword>
<dbReference type="Pfam" id="PF12732">
    <property type="entry name" value="YtxH"/>
    <property type="match status" value="1"/>
</dbReference>